<dbReference type="PANTHER" id="PTHR43802">
    <property type="entry name" value="ENOYL-COA HYDRATASE"/>
    <property type="match status" value="1"/>
</dbReference>
<dbReference type="CDD" id="cd06558">
    <property type="entry name" value="crotonase-like"/>
    <property type="match status" value="1"/>
</dbReference>
<dbReference type="InterPro" id="IPR001753">
    <property type="entry name" value="Enoyl-CoA_hydra/iso"/>
</dbReference>
<organism evidence="3 4">
    <name type="scientific">Aurantiacibacter atlanticus</name>
    <dbReference type="NCBI Taxonomy" id="1648404"/>
    <lineage>
        <taxon>Bacteria</taxon>
        <taxon>Pseudomonadati</taxon>
        <taxon>Pseudomonadota</taxon>
        <taxon>Alphaproteobacteria</taxon>
        <taxon>Sphingomonadales</taxon>
        <taxon>Erythrobacteraceae</taxon>
        <taxon>Aurantiacibacter</taxon>
    </lineage>
</organism>
<dbReference type="InterPro" id="IPR029045">
    <property type="entry name" value="ClpP/crotonase-like_dom_sf"/>
</dbReference>
<dbReference type="InterPro" id="IPR014748">
    <property type="entry name" value="Enoyl-CoA_hydra_C"/>
</dbReference>
<evidence type="ECO:0000256" key="2">
    <source>
        <dbReference type="RuleBase" id="RU003707"/>
    </source>
</evidence>
<reference evidence="3 4" key="1">
    <citation type="journal article" date="2015" name="Int. J. Syst. Evol. Microbiol.">
        <title>Erythrobacter atlanticus sp. nov., a bacterium from ocean sediment able to degrade polycyclic aromatic hydrocarbons.</title>
        <authorList>
            <person name="Zhuang L."/>
            <person name="Liu Y."/>
            <person name="Wang L."/>
            <person name="Wang W."/>
            <person name="Shao Z."/>
        </authorList>
    </citation>
    <scope>NUCLEOTIDE SEQUENCE [LARGE SCALE GENOMIC DNA]</scope>
    <source>
        <strain evidence="4">s21-N3</strain>
    </source>
</reference>
<evidence type="ECO:0008006" key="5">
    <source>
        <dbReference type="Google" id="ProtNLM"/>
    </source>
</evidence>
<name>A0A0H4VJY9_9SPHN</name>
<dbReference type="EMBL" id="CP011310">
    <property type="protein sequence ID" value="AKQ43319.2"/>
    <property type="molecule type" value="Genomic_DNA"/>
</dbReference>
<dbReference type="Pfam" id="PF00378">
    <property type="entry name" value="ECH_1"/>
    <property type="match status" value="1"/>
</dbReference>
<dbReference type="STRING" id="1648404.CP97_08825"/>
<comment type="similarity">
    <text evidence="1 2">Belongs to the enoyl-CoA hydratase/isomerase family.</text>
</comment>
<sequence>MHMGDEQVVTREIRDNLAIITLNRPEKRNALAKSIFVGLQEAFTDIPESVDVVILTGNGDHFCAGLDLAEYKMSPAYEGMLYSRWGHKLFDSIQYCGRPVIAAMHGAVIGGGLELASCAHIRIADQTTFYQLPEGRRGIFLGGGGTVRIARLIGVGRLTEIMLTGRRIEVDKGEQLGLSHYVVEPGKSMETALEIAENVAANAKISNYMMLNALSMIEDMPAQAGLFTEAVAQALTLTSPDAQKGIDAFLTRNK</sequence>
<dbReference type="PROSITE" id="PS00166">
    <property type="entry name" value="ENOYL_COA_HYDRATASE"/>
    <property type="match status" value="1"/>
</dbReference>
<evidence type="ECO:0000256" key="1">
    <source>
        <dbReference type="ARBA" id="ARBA00005254"/>
    </source>
</evidence>
<dbReference type="PANTHER" id="PTHR43802:SF1">
    <property type="entry name" value="IP11341P-RELATED"/>
    <property type="match status" value="1"/>
</dbReference>
<dbReference type="GO" id="GO:0003824">
    <property type="term" value="F:catalytic activity"/>
    <property type="evidence" value="ECO:0007669"/>
    <property type="project" value="InterPro"/>
</dbReference>
<keyword evidence="4" id="KW-1185">Reference proteome</keyword>
<dbReference type="InterPro" id="IPR018376">
    <property type="entry name" value="Enoyl-CoA_hyd/isom_CS"/>
</dbReference>
<dbReference type="Gene3D" id="1.10.12.10">
    <property type="entry name" value="Lyase 2-enoyl-coa Hydratase, Chain A, domain 2"/>
    <property type="match status" value="1"/>
</dbReference>
<dbReference type="Gene3D" id="3.90.226.10">
    <property type="entry name" value="2-enoyl-CoA Hydratase, Chain A, domain 1"/>
    <property type="match status" value="1"/>
</dbReference>
<protein>
    <recommendedName>
        <fullName evidence="5">Enoyl-CoA hydratase</fullName>
    </recommendedName>
</protein>
<proteinExistence type="inferred from homology"/>
<evidence type="ECO:0000313" key="4">
    <source>
        <dbReference type="Proteomes" id="UP000059113"/>
    </source>
</evidence>
<reference evidence="4" key="2">
    <citation type="submission" date="2015-04" db="EMBL/GenBank/DDBJ databases">
        <title>The complete genome sequence of Erythrobacter sp. s21-N3.</title>
        <authorList>
            <person name="Zhuang L."/>
            <person name="Liu Y."/>
            <person name="Shao Z."/>
        </authorList>
    </citation>
    <scope>NUCLEOTIDE SEQUENCE [LARGE SCALE GENOMIC DNA]</scope>
    <source>
        <strain evidence="4">s21-N3</strain>
    </source>
</reference>
<dbReference type="NCBIfam" id="NF006013">
    <property type="entry name" value="PRK08150.1"/>
    <property type="match status" value="1"/>
</dbReference>
<evidence type="ECO:0000313" key="3">
    <source>
        <dbReference type="EMBL" id="AKQ43319.2"/>
    </source>
</evidence>
<dbReference type="KEGG" id="ery:CP97_08825"/>
<dbReference type="Proteomes" id="UP000059113">
    <property type="component" value="Chromosome"/>
</dbReference>
<accession>A0A0H4VJY9</accession>
<dbReference type="SUPFAM" id="SSF52096">
    <property type="entry name" value="ClpP/crotonase"/>
    <property type="match status" value="1"/>
</dbReference>
<gene>
    <name evidence="3" type="ORF">CP97_08825</name>
</gene>
<dbReference type="AlphaFoldDB" id="A0A0H4VJY9"/>